<comment type="caution">
    <text evidence="1">The sequence shown here is derived from an EMBL/GenBank/DDBJ whole genome shotgun (WGS) entry which is preliminary data.</text>
</comment>
<dbReference type="Proteomes" id="UP000035996">
    <property type="component" value="Unassembled WGS sequence"/>
</dbReference>
<dbReference type="STRING" id="157733.AB986_12975"/>
<accession>A0A0J6CKR7</accession>
<dbReference type="RefSeq" id="WP_048311542.1">
    <property type="nucleotide sequence ID" value="NZ_CP119526.1"/>
</dbReference>
<keyword evidence="2" id="KW-1185">Reference proteome</keyword>
<dbReference type="AlphaFoldDB" id="A0A0J6CKR7"/>
<dbReference type="Gene3D" id="3.90.550.10">
    <property type="entry name" value="Spore Coat Polysaccharide Biosynthesis Protein SpsA, Chain A"/>
    <property type="match status" value="1"/>
</dbReference>
<evidence type="ECO:0008006" key="3">
    <source>
        <dbReference type="Google" id="ProtNLM"/>
    </source>
</evidence>
<sequence length="252" mass="30071">MSLKEKNIVVDIAFNNWALNDTENQRWTKEWIERRMEIFMSFTAKSLENQTNQDFTALVQYDDHTEHLVKKAMRKYKRLPSNIKMIPHSELKMQFENHVRDAKFGYFVRLDSDDLYHESFIQQLHDFQDSENINVVINQKGYVYDAIQDRLATVSFKSPPFYTLIYKTEDFLNGFRYEMKGHRSIIEMPHHILTNRNYTIIVHAQNTSTTFKEKYEKGMIHDTSEKNRVLNEFLGEGRDRLNVLGKLMNKLT</sequence>
<name>A0A0J6CKR7_9BACL</name>
<gene>
    <name evidence="1" type="ORF">AB986_12975</name>
</gene>
<proteinExistence type="predicted"/>
<evidence type="ECO:0000313" key="2">
    <source>
        <dbReference type="Proteomes" id="UP000035996"/>
    </source>
</evidence>
<organism evidence="1 2">
    <name type="scientific">Guptibacillus hwajinpoensis</name>
    <dbReference type="NCBI Taxonomy" id="208199"/>
    <lineage>
        <taxon>Bacteria</taxon>
        <taxon>Bacillati</taxon>
        <taxon>Bacillota</taxon>
        <taxon>Bacilli</taxon>
        <taxon>Bacillales</taxon>
        <taxon>Guptibacillaceae</taxon>
        <taxon>Guptibacillus</taxon>
    </lineage>
</organism>
<protein>
    <recommendedName>
        <fullName evidence="3">Glycosyl transferase family 2</fullName>
    </recommendedName>
</protein>
<dbReference type="SUPFAM" id="SSF53448">
    <property type="entry name" value="Nucleotide-diphospho-sugar transferases"/>
    <property type="match status" value="1"/>
</dbReference>
<evidence type="ECO:0000313" key="1">
    <source>
        <dbReference type="EMBL" id="KMM36831.1"/>
    </source>
</evidence>
<reference evidence="1" key="1">
    <citation type="submission" date="2015-06" db="EMBL/GenBank/DDBJ databases">
        <authorList>
            <person name="Liu B."/>
            <person name="Wang J."/>
            <person name="Zhu Y."/>
            <person name="Liu G."/>
            <person name="Chen Q."/>
            <person name="Zheng C."/>
            <person name="Che J."/>
            <person name="Ge C."/>
            <person name="Shi H."/>
            <person name="Pan Z."/>
            <person name="Liu X."/>
        </authorList>
    </citation>
    <scope>NUCLEOTIDE SEQUENCE [LARGE SCALE GENOMIC DNA]</scope>
    <source>
        <strain evidence="1">DSM 16346</strain>
    </source>
</reference>
<dbReference type="OrthoDB" id="9771846at2"/>
<dbReference type="CDD" id="cd00761">
    <property type="entry name" value="Glyco_tranf_GTA_type"/>
    <property type="match status" value="1"/>
</dbReference>
<dbReference type="Pfam" id="PF11316">
    <property type="entry name" value="Rhamno_transf"/>
    <property type="match status" value="1"/>
</dbReference>
<dbReference type="InterPro" id="IPR029044">
    <property type="entry name" value="Nucleotide-diphossugar_trans"/>
</dbReference>
<dbReference type="InterPro" id="IPR021466">
    <property type="entry name" value="Put_rhamnosyl_transferase"/>
</dbReference>
<dbReference type="EMBL" id="LELK01000004">
    <property type="protein sequence ID" value="KMM36831.1"/>
    <property type="molecule type" value="Genomic_DNA"/>
</dbReference>